<dbReference type="PROSITE" id="PS51257">
    <property type="entry name" value="PROKAR_LIPOPROTEIN"/>
    <property type="match status" value="1"/>
</dbReference>
<protein>
    <recommendedName>
        <fullName evidence="4">Chemotaxis protein</fullName>
    </recommendedName>
</protein>
<evidence type="ECO:0000313" key="3">
    <source>
        <dbReference type="Proteomes" id="UP000199595"/>
    </source>
</evidence>
<organism evidence="2 3">
    <name type="scientific">Lutibacter oricola</name>
    <dbReference type="NCBI Taxonomy" id="762486"/>
    <lineage>
        <taxon>Bacteria</taxon>
        <taxon>Pseudomonadati</taxon>
        <taxon>Bacteroidota</taxon>
        <taxon>Flavobacteriia</taxon>
        <taxon>Flavobacteriales</taxon>
        <taxon>Flavobacteriaceae</taxon>
        <taxon>Lutibacter</taxon>
    </lineage>
</organism>
<feature type="transmembrane region" description="Helical" evidence="1">
    <location>
        <begin position="345"/>
        <end position="372"/>
    </location>
</feature>
<dbReference type="Proteomes" id="UP000199595">
    <property type="component" value="Unassembled WGS sequence"/>
</dbReference>
<proteinExistence type="predicted"/>
<accession>A0A1H3BPK8</accession>
<dbReference type="AlphaFoldDB" id="A0A1H3BPK8"/>
<evidence type="ECO:0000256" key="1">
    <source>
        <dbReference type="SAM" id="Phobius"/>
    </source>
</evidence>
<keyword evidence="1" id="KW-1133">Transmembrane helix</keyword>
<keyword evidence="3" id="KW-1185">Reference proteome</keyword>
<gene>
    <name evidence="2" type="ORF">SAMN05444411_105169</name>
</gene>
<name>A0A1H3BPK8_9FLAO</name>
<evidence type="ECO:0008006" key="4">
    <source>
        <dbReference type="Google" id="ProtNLM"/>
    </source>
</evidence>
<sequence>MKYFKFISTKFLLLILLISVSSCSLMKLSFESEEIPLSKIQLNTRIAVRSFQNDFSSSIIKTADSIISSSNDLKIKLNVIQFKKGLVAASAKTAFQSVPELSLVDTWILSKQLVEVLKTKEGVEYLGPQNVLMLNTAISLEYKISQIAKSLLNKERFKSLYLFATNYTKNNPITTFDFPRTNLLSPLAKHLGVADTSYVKTLGTGAEALSDIGDRIGIAKEQISQQLAWEKERLSLQWDDANISDEFLSRADSLNLILDRFTILAENSPELLGEISANIKNELMPLIYELNGGVNSSVNKLADERLQLQTYLSDLQETVIKNLNSTGDHMIEKSASSITQIIKDVAWIIILGIIILILLIFGIPFMAGFYLAKAKFNKTT</sequence>
<keyword evidence="1" id="KW-0812">Transmembrane</keyword>
<dbReference type="STRING" id="762486.SAMN05444411_105169"/>
<dbReference type="EMBL" id="FNNJ01000005">
    <property type="protein sequence ID" value="SDX43274.1"/>
    <property type="molecule type" value="Genomic_DNA"/>
</dbReference>
<evidence type="ECO:0000313" key="2">
    <source>
        <dbReference type="EMBL" id="SDX43274.1"/>
    </source>
</evidence>
<reference evidence="2 3" key="1">
    <citation type="submission" date="2016-10" db="EMBL/GenBank/DDBJ databases">
        <authorList>
            <person name="de Groot N.N."/>
        </authorList>
    </citation>
    <scope>NUCLEOTIDE SEQUENCE [LARGE SCALE GENOMIC DNA]</scope>
    <source>
        <strain evidence="2 3">DSM 24956</strain>
    </source>
</reference>
<keyword evidence="1" id="KW-0472">Membrane</keyword>